<sequence>MYCPSGCQNITERLWGTGIYTDGSYICAAAIHDGAITDFGGVVTLYRGGAMAAFFSSTQNGITSKSYSWWYASVSFIDLCGQQGDQLQFSDEISRSFTCPSNCQESSSNVWGTGIYTKNSHVCAAAIHSGSIPVSGGQITVYNTVGLPSYLGSEQNGIISQTYGSWRDSFSFDNPCTRQADHLDFNGFNSTFFPCPPGCQNTTSRLWGTDIYTDDSYICAAAMHSSQIIGSKGGLVQVRKRGPQNIFTSSVREGVTSKTYGAWPSSFSLLGN</sequence>
<dbReference type="AlphaFoldDB" id="A0A6F9DGT3"/>
<dbReference type="PANTHER" id="PTHR31331">
    <property type="entry name" value="LCCL DOMAIN PROTEIN (AFU_ORTHOLOGUE AFUA_5G08630)"/>
    <property type="match status" value="1"/>
</dbReference>
<reference evidence="2" key="1">
    <citation type="submission" date="2020-04" db="EMBL/GenBank/DDBJ databases">
        <authorList>
            <person name="Neveu A P."/>
        </authorList>
    </citation>
    <scope>NUCLEOTIDE SEQUENCE</scope>
    <source>
        <tissue evidence="2">Whole embryo</tissue>
    </source>
</reference>
<dbReference type="Pfam" id="PF03815">
    <property type="entry name" value="LCCL"/>
    <property type="match status" value="3"/>
</dbReference>
<dbReference type="InterPro" id="IPR036609">
    <property type="entry name" value="LCCL_sf"/>
</dbReference>
<accession>A0A6F9DGT3</accession>
<dbReference type="SMART" id="SM00603">
    <property type="entry name" value="LCCL"/>
    <property type="match status" value="3"/>
</dbReference>
<dbReference type="Gene3D" id="2.170.130.20">
    <property type="entry name" value="LCCL-like domain"/>
    <property type="match status" value="3"/>
</dbReference>
<proteinExistence type="evidence at transcript level"/>
<dbReference type="PROSITE" id="PS50820">
    <property type="entry name" value="LCCL"/>
    <property type="match status" value="3"/>
</dbReference>
<name>A0A6F9DGT3_9ASCI</name>
<evidence type="ECO:0000259" key="1">
    <source>
        <dbReference type="PROSITE" id="PS50820"/>
    </source>
</evidence>
<dbReference type="InterPro" id="IPR051957">
    <property type="entry name" value="CRISP-LCCL_domain"/>
</dbReference>
<organism evidence="2">
    <name type="scientific">Phallusia mammillata</name>
    <dbReference type="NCBI Taxonomy" id="59560"/>
    <lineage>
        <taxon>Eukaryota</taxon>
        <taxon>Metazoa</taxon>
        <taxon>Chordata</taxon>
        <taxon>Tunicata</taxon>
        <taxon>Ascidiacea</taxon>
        <taxon>Phlebobranchia</taxon>
        <taxon>Ascidiidae</taxon>
        <taxon>Phallusia</taxon>
    </lineage>
</organism>
<dbReference type="InterPro" id="IPR004043">
    <property type="entry name" value="LCCL"/>
</dbReference>
<evidence type="ECO:0000313" key="2">
    <source>
        <dbReference type="EMBL" id="CAB3262674.1"/>
    </source>
</evidence>
<dbReference type="PROSITE" id="PS50270">
    <property type="entry name" value="NGF_2"/>
    <property type="match status" value="1"/>
</dbReference>
<dbReference type="SUPFAM" id="SSF69848">
    <property type="entry name" value="LCCL domain"/>
    <property type="match status" value="3"/>
</dbReference>
<feature type="domain" description="LCCL" evidence="1">
    <location>
        <begin position="177"/>
        <end position="267"/>
    </location>
</feature>
<dbReference type="EMBL" id="LR786812">
    <property type="protein sequence ID" value="CAB3262674.1"/>
    <property type="molecule type" value="mRNA"/>
</dbReference>
<feature type="domain" description="LCCL" evidence="1">
    <location>
        <begin position="1"/>
        <end position="74"/>
    </location>
</feature>
<feature type="domain" description="LCCL" evidence="1">
    <location>
        <begin position="74"/>
        <end position="170"/>
    </location>
</feature>
<dbReference type="PANTHER" id="PTHR31331:SF1">
    <property type="entry name" value="CYSTEINE RICH SECRETORY PROTEIN LCCL DOMAIN CONTAINING 2"/>
    <property type="match status" value="1"/>
</dbReference>
<gene>
    <name evidence="2" type="primary">LOC100181691-002</name>
</gene>
<protein>
    <submittedName>
        <fullName evidence="2">Uncharacterized protein LOC100181691</fullName>
    </submittedName>
</protein>